<evidence type="ECO:0000313" key="17">
    <source>
        <dbReference type="Proteomes" id="UP000056968"/>
    </source>
</evidence>
<dbReference type="InterPro" id="IPR036942">
    <property type="entry name" value="Beta-barrel_TonB_sf"/>
</dbReference>
<keyword evidence="5 11" id="KW-0812">Transmembrane</keyword>
<keyword evidence="4" id="KW-0410">Iron transport</keyword>
<keyword evidence="6" id="KW-0408">Iron</keyword>
<dbReference type="Proteomes" id="UP000056968">
    <property type="component" value="Chromosome"/>
</dbReference>
<proteinExistence type="inferred from homology"/>
<name>A0A0S3F1B0_9SPHN</name>
<comment type="similarity">
    <text evidence="11 12">Belongs to the TonB-dependent receptor family.</text>
</comment>
<keyword evidence="7" id="KW-0406">Ion transport</keyword>
<evidence type="ECO:0000256" key="7">
    <source>
        <dbReference type="ARBA" id="ARBA00023065"/>
    </source>
</evidence>
<reference evidence="16 17" key="1">
    <citation type="submission" date="2015-11" db="EMBL/GenBank/DDBJ databases">
        <title>A Two-component Flavoprotein Monooxygenase System MeaXY Responsible for para-Hydroxylation of 2-Methyl-6-ethylaniline and 2,6-Diethylaniline in Sphingobium baderi DE-13.</title>
        <authorList>
            <person name="Cheng M."/>
            <person name="Meng Q."/>
            <person name="Yang Y."/>
            <person name="Chu C."/>
            <person name="Yan X."/>
            <person name="He J."/>
            <person name="Li S."/>
        </authorList>
    </citation>
    <scope>NUCLEOTIDE SEQUENCE [LARGE SCALE GENOMIC DNA]</scope>
    <source>
        <strain evidence="16 17">DE-13</strain>
    </source>
</reference>
<dbReference type="OrthoDB" id="7455607at2"/>
<evidence type="ECO:0000256" key="2">
    <source>
        <dbReference type="ARBA" id="ARBA00022448"/>
    </source>
</evidence>
<feature type="domain" description="TonB-dependent receptor plug" evidence="15">
    <location>
        <begin position="67"/>
        <end position="172"/>
    </location>
</feature>
<evidence type="ECO:0000256" key="8">
    <source>
        <dbReference type="ARBA" id="ARBA00023077"/>
    </source>
</evidence>
<evidence type="ECO:0000256" key="9">
    <source>
        <dbReference type="ARBA" id="ARBA00023136"/>
    </source>
</evidence>
<dbReference type="InterPro" id="IPR000531">
    <property type="entry name" value="Beta-barrel_TonB"/>
</dbReference>
<dbReference type="CDD" id="cd01347">
    <property type="entry name" value="ligand_gated_channel"/>
    <property type="match status" value="1"/>
</dbReference>
<evidence type="ECO:0000313" key="16">
    <source>
        <dbReference type="EMBL" id="ALR21479.1"/>
    </source>
</evidence>
<evidence type="ECO:0000256" key="1">
    <source>
        <dbReference type="ARBA" id="ARBA00004571"/>
    </source>
</evidence>
<sequence length="793" mass="86638">MFMIKAPLKARVLFQSLGMVVLAHQFASPALAQTEPSSAPQASAQSSGDQLGEIIVTAQKRSQSLNNVGLSITAADGEQLTNLGIRETGDLVKISPGLTFTKSQDGTPLFTIRGVGFNDYTLGASPAVSVYVDQVPLVYSAYTQGATLDLERVEVLKGPQGILFGQNSTGGAINYIAAKPTSDFQAGVKASYGRFDTFDGEAFVSGPITDTLGFRLAGSTTQSGSWQYSYTRDDKLGKQDILRGRLLLDWKPTDTLSFLFSANGWRNKSDTQAAQLVGLKLQQDASAPGQYDPVETLRRVAAFRALSLAPGNARAADWDMGRNLKRDDSLWQLSLRGDLELGSGITLTSLTSYTRFRQDYELDRDGTTLQNAGVESRGNVKTFTQELRLSGESDRLNWTLGGNYAKNKIRSSDNFLVNDSTNTAILPGFGVDNGDTTITENIRDLAAFGNVEYKLTDQLTVLAGARYTDTKNDYTACMRGGPGQQFVFWQLSQAISGVAQPAPDANTCVNMDETTFLLIRTPFESTLHEDNVSWRVGVNYKPTRDVLLYGLVSRGYKSGNFPTVPASTTQQFAPVKQESVTAYEVGIKATALDRKLQINAALFHYTYDDKQIRGLVIDPIFNQLEKLVNVPKSRINGAEIDITARPLSGLTLRAAGTWIDSKVLDFVGINNDRVLGDYRGSELPFSPKWQLVGDAEYRWALSSDLNAFVGANVLYNSKTNSTLGAPASSRIKAFATLDLRAGISGPDDKWTLSVWGRNVTDTYYWTNQFVTQDVIVRYTAMPATYGVSASYRF</sequence>
<dbReference type="PANTHER" id="PTHR32552:SF81">
    <property type="entry name" value="TONB-DEPENDENT OUTER MEMBRANE RECEPTOR"/>
    <property type="match status" value="1"/>
</dbReference>
<evidence type="ECO:0000256" key="12">
    <source>
        <dbReference type="RuleBase" id="RU003357"/>
    </source>
</evidence>
<dbReference type="InterPro" id="IPR039426">
    <property type="entry name" value="TonB-dep_rcpt-like"/>
</dbReference>
<dbReference type="InterPro" id="IPR012910">
    <property type="entry name" value="Plug_dom"/>
</dbReference>
<evidence type="ECO:0000256" key="3">
    <source>
        <dbReference type="ARBA" id="ARBA00022452"/>
    </source>
</evidence>
<dbReference type="Pfam" id="PF00593">
    <property type="entry name" value="TonB_dep_Rec_b-barrel"/>
    <property type="match status" value="1"/>
</dbReference>
<dbReference type="KEGG" id="sbd:ATN00_15455"/>
<dbReference type="GO" id="GO:0006826">
    <property type="term" value="P:iron ion transport"/>
    <property type="evidence" value="ECO:0007669"/>
    <property type="project" value="UniProtKB-KW"/>
</dbReference>
<evidence type="ECO:0000259" key="15">
    <source>
        <dbReference type="Pfam" id="PF07715"/>
    </source>
</evidence>
<accession>A0A0S3F1B0</accession>
<dbReference type="Pfam" id="PF07715">
    <property type="entry name" value="Plug"/>
    <property type="match status" value="1"/>
</dbReference>
<feature type="domain" description="TonB-dependent receptor-like beta-barrel" evidence="14">
    <location>
        <begin position="311"/>
        <end position="759"/>
    </location>
</feature>
<dbReference type="PANTHER" id="PTHR32552">
    <property type="entry name" value="FERRICHROME IRON RECEPTOR-RELATED"/>
    <property type="match status" value="1"/>
</dbReference>
<dbReference type="SUPFAM" id="SSF56935">
    <property type="entry name" value="Porins"/>
    <property type="match status" value="1"/>
</dbReference>
<feature type="signal peptide" evidence="13">
    <location>
        <begin position="1"/>
        <end position="32"/>
    </location>
</feature>
<dbReference type="GO" id="GO:0009279">
    <property type="term" value="C:cell outer membrane"/>
    <property type="evidence" value="ECO:0007669"/>
    <property type="project" value="UniProtKB-SubCell"/>
</dbReference>
<dbReference type="EMBL" id="CP013264">
    <property type="protein sequence ID" value="ALR21479.1"/>
    <property type="molecule type" value="Genomic_DNA"/>
</dbReference>
<dbReference type="STRING" id="1332080.ATN00_15455"/>
<evidence type="ECO:0000256" key="10">
    <source>
        <dbReference type="ARBA" id="ARBA00023237"/>
    </source>
</evidence>
<dbReference type="AlphaFoldDB" id="A0A0S3F1B0"/>
<keyword evidence="10 11" id="KW-0998">Cell outer membrane</keyword>
<keyword evidence="8 12" id="KW-0798">TonB box</keyword>
<comment type="subcellular location">
    <subcellularLocation>
        <location evidence="1 11">Cell outer membrane</location>
        <topology evidence="1 11">Multi-pass membrane protein</topology>
    </subcellularLocation>
</comment>
<organism evidence="16 17">
    <name type="scientific">Sphingobium baderi</name>
    <dbReference type="NCBI Taxonomy" id="1332080"/>
    <lineage>
        <taxon>Bacteria</taxon>
        <taxon>Pseudomonadati</taxon>
        <taxon>Pseudomonadota</taxon>
        <taxon>Alphaproteobacteria</taxon>
        <taxon>Sphingomonadales</taxon>
        <taxon>Sphingomonadaceae</taxon>
        <taxon>Sphingobium</taxon>
    </lineage>
</organism>
<feature type="chain" id="PRO_5006611855" description="TonB-dependent receptor" evidence="13">
    <location>
        <begin position="33"/>
        <end position="793"/>
    </location>
</feature>
<evidence type="ECO:0000256" key="5">
    <source>
        <dbReference type="ARBA" id="ARBA00022692"/>
    </source>
</evidence>
<evidence type="ECO:0000256" key="11">
    <source>
        <dbReference type="PROSITE-ProRule" id="PRU01360"/>
    </source>
</evidence>
<evidence type="ECO:0008006" key="18">
    <source>
        <dbReference type="Google" id="ProtNLM"/>
    </source>
</evidence>
<evidence type="ECO:0000259" key="14">
    <source>
        <dbReference type="Pfam" id="PF00593"/>
    </source>
</evidence>
<evidence type="ECO:0000256" key="13">
    <source>
        <dbReference type="SAM" id="SignalP"/>
    </source>
</evidence>
<dbReference type="Gene3D" id="2.40.170.20">
    <property type="entry name" value="TonB-dependent receptor, beta-barrel domain"/>
    <property type="match status" value="1"/>
</dbReference>
<keyword evidence="2 11" id="KW-0813">Transport</keyword>
<protein>
    <recommendedName>
        <fullName evidence="18">TonB-dependent receptor</fullName>
    </recommendedName>
</protein>
<evidence type="ECO:0000256" key="4">
    <source>
        <dbReference type="ARBA" id="ARBA00022496"/>
    </source>
</evidence>
<keyword evidence="3 11" id="KW-1134">Transmembrane beta strand</keyword>
<keyword evidence="13" id="KW-0732">Signal</keyword>
<keyword evidence="9 11" id="KW-0472">Membrane</keyword>
<keyword evidence="17" id="KW-1185">Reference proteome</keyword>
<evidence type="ECO:0000256" key="6">
    <source>
        <dbReference type="ARBA" id="ARBA00023004"/>
    </source>
</evidence>
<dbReference type="PROSITE" id="PS52016">
    <property type="entry name" value="TONB_DEPENDENT_REC_3"/>
    <property type="match status" value="1"/>
</dbReference>
<gene>
    <name evidence="16" type="ORF">ATN00_15455</name>
</gene>